<evidence type="ECO:0000259" key="2">
    <source>
        <dbReference type="SMART" id="SM01359"/>
    </source>
</evidence>
<dbReference type="Pfam" id="PF07703">
    <property type="entry name" value="A2M_BRD"/>
    <property type="match status" value="1"/>
</dbReference>
<dbReference type="Gene3D" id="2.60.40.1930">
    <property type="match status" value="1"/>
</dbReference>
<dbReference type="SMART" id="SM01359">
    <property type="entry name" value="A2M_N_2"/>
    <property type="match status" value="1"/>
</dbReference>
<reference evidence="3 4" key="1">
    <citation type="journal article" date="2023" name="J. Hered.">
        <title>Chromosome-level genome of the wood stork (Mycteria americana) provides insight into avian chromosome evolution.</title>
        <authorList>
            <person name="Flamio R. Jr."/>
            <person name="Ramstad K.M."/>
        </authorList>
    </citation>
    <scope>NUCLEOTIDE SEQUENCE [LARGE SCALE GENOMIC DNA]</scope>
    <source>
        <strain evidence="3">JAX WOST 10</strain>
    </source>
</reference>
<dbReference type="Gene3D" id="2.60.40.10">
    <property type="entry name" value="Immunoglobulins"/>
    <property type="match status" value="1"/>
</dbReference>
<feature type="domain" description="Alpha-2-macroglobulin bait region" evidence="2">
    <location>
        <begin position="234"/>
        <end position="516"/>
    </location>
</feature>
<keyword evidence="4" id="KW-1185">Reference proteome</keyword>
<dbReference type="InterPro" id="IPR013783">
    <property type="entry name" value="Ig-like_fold"/>
</dbReference>
<dbReference type="InterPro" id="IPR050473">
    <property type="entry name" value="A2M/Complement_sys"/>
</dbReference>
<dbReference type="PANTHER" id="PTHR11412:SF185">
    <property type="entry name" value="ALPHA-2-MACROGLOBULIN-LIKE PROTEIN 1"/>
    <property type="match status" value="1"/>
</dbReference>
<sequence>MEQPAARLSAVPALGGNFAGPKGCRTGWREAAAAGRAAAGSPRVTADDTQGPSHRAAANVGDSLLQTQRNGCFSTEVPVASFNLTSFRYGGWLYANASLLEEGTGMWRTVTKSRMIVRERVTITFENTDKFYKPGIPYTGTMLLKGTNSSALKEKELLLVVNTRGGTQRKTLLVDGSGRASFELDTSGWNYEVSLRGELKDNPPALEHEGKEYLNYQSVARYLYPFSSDSKSFLRIHRVEKKLPCSQPHQLRVDYLIDEKATGIELQSLDVVFLVSLHLGREGRLHEGQSSGEENEAVRGRGSNSLSMRVLHSLPSSACAGSPLSIGFIVPISSSVLAKGTIVTVLRKELPAAAGLRGSFSLELPIGPELAPMAKVLGYAVLPDGEMVADSTKLKVAKCFPNKVSGGCQSRGSCCWARCGDVGTEACSSAEPFLIACNRLVPDSPLREGFPSSPVPVAAANHLLALISLHSPSSAGVNLSFSEQRAVVGSQLRLKVRAAPGSLCALYAVDQRTQSSGPKDKLNPSTVSLEKPQC</sequence>
<evidence type="ECO:0000256" key="1">
    <source>
        <dbReference type="SAM" id="MobiDB-lite"/>
    </source>
</evidence>
<evidence type="ECO:0000313" key="4">
    <source>
        <dbReference type="Proteomes" id="UP001333110"/>
    </source>
</evidence>
<dbReference type="AlphaFoldDB" id="A0AAN7N455"/>
<dbReference type="InterPro" id="IPR011625">
    <property type="entry name" value="A2M_N_BRD"/>
</dbReference>
<evidence type="ECO:0000313" key="3">
    <source>
        <dbReference type="EMBL" id="KAK4808372.1"/>
    </source>
</evidence>
<dbReference type="Pfam" id="PF17789">
    <property type="entry name" value="MG4"/>
    <property type="match status" value="1"/>
</dbReference>
<proteinExistence type="predicted"/>
<protein>
    <recommendedName>
        <fullName evidence="2">Alpha-2-macroglobulin bait region domain-containing protein</fullName>
    </recommendedName>
</protein>
<comment type="caution">
    <text evidence="3">The sequence shown here is derived from an EMBL/GenBank/DDBJ whole genome shotgun (WGS) entry which is preliminary data.</text>
</comment>
<organism evidence="3 4">
    <name type="scientific">Mycteria americana</name>
    <name type="common">Wood stork</name>
    <dbReference type="NCBI Taxonomy" id="33587"/>
    <lineage>
        <taxon>Eukaryota</taxon>
        <taxon>Metazoa</taxon>
        <taxon>Chordata</taxon>
        <taxon>Craniata</taxon>
        <taxon>Vertebrata</taxon>
        <taxon>Euteleostomi</taxon>
        <taxon>Archelosauria</taxon>
        <taxon>Archosauria</taxon>
        <taxon>Dinosauria</taxon>
        <taxon>Saurischia</taxon>
        <taxon>Theropoda</taxon>
        <taxon>Coelurosauria</taxon>
        <taxon>Aves</taxon>
        <taxon>Neognathae</taxon>
        <taxon>Neoaves</taxon>
        <taxon>Aequornithes</taxon>
        <taxon>Ciconiiformes</taxon>
        <taxon>Ciconiidae</taxon>
        <taxon>Mycteria</taxon>
    </lineage>
</organism>
<name>A0AAN7N455_MYCAM</name>
<feature type="region of interest" description="Disordered" evidence="1">
    <location>
        <begin position="514"/>
        <end position="534"/>
    </location>
</feature>
<dbReference type="PANTHER" id="PTHR11412">
    <property type="entry name" value="MACROGLOBULIN / COMPLEMENT"/>
    <property type="match status" value="1"/>
</dbReference>
<gene>
    <name evidence="3" type="ORF">QYF61_002609</name>
</gene>
<feature type="compositionally biased region" description="Polar residues" evidence="1">
    <location>
        <begin position="514"/>
        <end position="528"/>
    </location>
</feature>
<dbReference type="EMBL" id="JAUNZN010000024">
    <property type="protein sequence ID" value="KAK4808372.1"/>
    <property type="molecule type" value="Genomic_DNA"/>
</dbReference>
<dbReference type="InterPro" id="IPR040839">
    <property type="entry name" value="MG4"/>
</dbReference>
<accession>A0AAN7N455</accession>
<dbReference type="Proteomes" id="UP001333110">
    <property type="component" value="Unassembled WGS sequence"/>
</dbReference>